<feature type="domain" description="Activator of Hsp90 ATPase homologue 1/2-like C-terminal" evidence="2">
    <location>
        <begin position="33"/>
        <end position="131"/>
    </location>
</feature>
<organism evidence="3 4">
    <name type="scientific">Streptomyces atrovirens</name>
    <dbReference type="NCBI Taxonomy" id="285556"/>
    <lineage>
        <taxon>Bacteria</taxon>
        <taxon>Bacillati</taxon>
        <taxon>Actinomycetota</taxon>
        <taxon>Actinomycetes</taxon>
        <taxon>Kitasatosporales</taxon>
        <taxon>Streptomycetaceae</taxon>
        <taxon>Streptomyces</taxon>
    </lineage>
</organism>
<name>A0ABW0DMB9_9ACTN</name>
<accession>A0ABW0DMB9</accession>
<dbReference type="Gene3D" id="3.30.530.20">
    <property type="match status" value="1"/>
</dbReference>
<dbReference type="Proteomes" id="UP001596035">
    <property type="component" value="Unassembled WGS sequence"/>
</dbReference>
<dbReference type="InterPro" id="IPR023393">
    <property type="entry name" value="START-like_dom_sf"/>
</dbReference>
<evidence type="ECO:0000313" key="4">
    <source>
        <dbReference type="Proteomes" id="UP001596035"/>
    </source>
</evidence>
<dbReference type="InterPro" id="IPR013538">
    <property type="entry name" value="ASHA1/2-like_C"/>
</dbReference>
<dbReference type="EMBL" id="JBHSKN010000004">
    <property type="protein sequence ID" value="MFC5239202.1"/>
    <property type="molecule type" value="Genomic_DNA"/>
</dbReference>
<dbReference type="SUPFAM" id="SSF55961">
    <property type="entry name" value="Bet v1-like"/>
    <property type="match status" value="1"/>
</dbReference>
<dbReference type="Pfam" id="PF08327">
    <property type="entry name" value="AHSA1"/>
    <property type="match status" value="1"/>
</dbReference>
<dbReference type="CDD" id="cd07814">
    <property type="entry name" value="SRPBCC_CalC_Aha1-like"/>
    <property type="match status" value="1"/>
</dbReference>
<proteinExistence type="inferred from homology"/>
<reference evidence="4" key="1">
    <citation type="journal article" date="2019" name="Int. J. Syst. Evol. Microbiol.">
        <title>The Global Catalogue of Microorganisms (GCM) 10K type strain sequencing project: providing services to taxonomists for standard genome sequencing and annotation.</title>
        <authorList>
            <consortium name="The Broad Institute Genomics Platform"/>
            <consortium name="The Broad Institute Genome Sequencing Center for Infectious Disease"/>
            <person name="Wu L."/>
            <person name="Ma J."/>
        </authorList>
    </citation>
    <scope>NUCLEOTIDE SEQUENCE [LARGE SCALE GENOMIC DNA]</scope>
    <source>
        <strain evidence="4">CGMCC 4.7131</strain>
    </source>
</reference>
<protein>
    <submittedName>
        <fullName evidence="3">SRPBCC domain-containing protein</fullName>
    </submittedName>
</protein>
<comment type="caution">
    <text evidence="3">The sequence shown here is derived from an EMBL/GenBank/DDBJ whole genome shotgun (WGS) entry which is preliminary data.</text>
</comment>
<evidence type="ECO:0000259" key="2">
    <source>
        <dbReference type="Pfam" id="PF08327"/>
    </source>
</evidence>
<gene>
    <name evidence="3" type="ORF">ACFPWV_04625</name>
</gene>
<evidence type="ECO:0000256" key="1">
    <source>
        <dbReference type="ARBA" id="ARBA00006817"/>
    </source>
</evidence>
<sequence length="140" mass="15120">MAQSATTDTFAAALTEGPCLQGFGEPTLTRVFAAPRELVFRAFIEPEQFVRFWAPAGSAVPLSSVTIEPWAGGRLEYTTVTDTGVGHPTMCTFLAVEEPETLTYADHVSGVDVSMVLSDLGDGRTRASLFHRVSRTVPRL</sequence>
<keyword evidence="4" id="KW-1185">Reference proteome</keyword>
<dbReference type="RefSeq" id="WP_344561155.1">
    <property type="nucleotide sequence ID" value="NZ_BAAATG010000021.1"/>
</dbReference>
<comment type="similarity">
    <text evidence="1">Belongs to the AHA1 family.</text>
</comment>
<evidence type="ECO:0000313" key="3">
    <source>
        <dbReference type="EMBL" id="MFC5239202.1"/>
    </source>
</evidence>